<accession>M7BIH6</accession>
<keyword evidence="3" id="KW-1185">Reference proteome</keyword>
<evidence type="ECO:0000256" key="1">
    <source>
        <dbReference type="SAM" id="MobiDB-lite"/>
    </source>
</evidence>
<protein>
    <submittedName>
        <fullName evidence="2">Uncharacterized protein</fullName>
    </submittedName>
</protein>
<name>M7BIH6_CHEMY</name>
<dbReference type="EMBL" id="KB523250">
    <property type="protein sequence ID" value="EMP36999.1"/>
    <property type="molecule type" value="Genomic_DNA"/>
</dbReference>
<evidence type="ECO:0000313" key="2">
    <source>
        <dbReference type="EMBL" id="EMP36999.1"/>
    </source>
</evidence>
<evidence type="ECO:0000313" key="3">
    <source>
        <dbReference type="Proteomes" id="UP000031443"/>
    </source>
</evidence>
<dbReference type="AlphaFoldDB" id="M7BIH6"/>
<dbReference type="Proteomes" id="UP000031443">
    <property type="component" value="Unassembled WGS sequence"/>
</dbReference>
<reference evidence="3" key="1">
    <citation type="journal article" date="2013" name="Nat. Genet.">
        <title>The draft genomes of soft-shell turtle and green sea turtle yield insights into the development and evolution of the turtle-specific body plan.</title>
        <authorList>
            <person name="Wang Z."/>
            <person name="Pascual-Anaya J."/>
            <person name="Zadissa A."/>
            <person name="Li W."/>
            <person name="Niimura Y."/>
            <person name="Huang Z."/>
            <person name="Li C."/>
            <person name="White S."/>
            <person name="Xiong Z."/>
            <person name="Fang D."/>
            <person name="Wang B."/>
            <person name="Ming Y."/>
            <person name="Chen Y."/>
            <person name="Zheng Y."/>
            <person name="Kuraku S."/>
            <person name="Pignatelli M."/>
            <person name="Herrero J."/>
            <person name="Beal K."/>
            <person name="Nozawa M."/>
            <person name="Li Q."/>
            <person name="Wang J."/>
            <person name="Zhang H."/>
            <person name="Yu L."/>
            <person name="Shigenobu S."/>
            <person name="Wang J."/>
            <person name="Liu J."/>
            <person name="Flicek P."/>
            <person name="Searle S."/>
            <person name="Wang J."/>
            <person name="Kuratani S."/>
            <person name="Yin Y."/>
            <person name="Aken B."/>
            <person name="Zhang G."/>
            <person name="Irie N."/>
        </authorList>
    </citation>
    <scope>NUCLEOTIDE SEQUENCE [LARGE SCALE GENOMIC DNA]</scope>
</reference>
<organism evidence="2 3">
    <name type="scientific">Chelonia mydas</name>
    <name type="common">Green sea-turtle</name>
    <name type="synonym">Chelonia agassizi</name>
    <dbReference type="NCBI Taxonomy" id="8469"/>
    <lineage>
        <taxon>Eukaryota</taxon>
        <taxon>Metazoa</taxon>
        <taxon>Chordata</taxon>
        <taxon>Craniata</taxon>
        <taxon>Vertebrata</taxon>
        <taxon>Euteleostomi</taxon>
        <taxon>Archelosauria</taxon>
        <taxon>Testudinata</taxon>
        <taxon>Testudines</taxon>
        <taxon>Cryptodira</taxon>
        <taxon>Durocryptodira</taxon>
        <taxon>Americhelydia</taxon>
        <taxon>Chelonioidea</taxon>
        <taxon>Cheloniidae</taxon>
        <taxon>Chelonia</taxon>
    </lineage>
</organism>
<feature type="region of interest" description="Disordered" evidence="1">
    <location>
        <begin position="1"/>
        <end position="32"/>
    </location>
</feature>
<proteinExistence type="predicted"/>
<gene>
    <name evidence="2" type="ORF">UY3_05804</name>
</gene>
<sequence length="92" mass="9809">MESGIEVLETGVRETVTAAESSATGAERRVVSTEEGSTHIQCAASYEAFSAPVMVNGAEGETYKSHLSQRLQKATFANVDVSGYSKQKTDSF</sequence>